<evidence type="ECO:0000256" key="4">
    <source>
        <dbReference type="ARBA" id="ARBA00023136"/>
    </source>
</evidence>
<organism evidence="7 8">
    <name type="scientific">Acinetobacter baumannii (strain 1295743)</name>
    <dbReference type="NCBI Taxonomy" id="1310613"/>
    <lineage>
        <taxon>Bacteria</taxon>
        <taxon>Pseudomonadati</taxon>
        <taxon>Pseudomonadota</taxon>
        <taxon>Gammaproteobacteria</taxon>
        <taxon>Moraxellales</taxon>
        <taxon>Moraxellaceae</taxon>
        <taxon>Acinetobacter</taxon>
        <taxon>Acinetobacter calcoaceticus/baumannii complex</taxon>
    </lineage>
</organism>
<evidence type="ECO:0000259" key="6">
    <source>
        <dbReference type="Pfam" id="PF00324"/>
    </source>
</evidence>
<dbReference type="Proteomes" id="UP000020595">
    <property type="component" value="Unassembled WGS sequence"/>
</dbReference>
<dbReference type="InterPro" id="IPR050367">
    <property type="entry name" value="APC_superfamily"/>
</dbReference>
<sequence>MENKASSLKKLSLWQVTIIGIAYMTPMTVFDTFGIVSGITNGHVPLAYLLALGAMLLTAWSYARFSQNSEKSGSAYSYTAESLGPKSGFFVGWCSLLDYLLLPLINVLLAAIYLTALIPSLPYWFWVLVSAGLVTLVNCFRIRLLANLSLLFVFAPIILMVIFVYLVVRGIGSTQGYEHVLTLAPLWHGQQSLLPLVAGASVLCFSFLGFDAVTTLSNETKQPTKNIPRAVMLTTLAGGAIFFTAAWFIQLYFPNNVRFHHPSEALPEIVLYVGGALFQSIFLCGQIMNTVASGLASHASASRLLYIMGTDNIFPKKYFGTIHSSLGTPFFSVLFVGLISMSAIFLDLAQVVSLISFGALVAFTAVNFSVFMKFYIKDKQRSGFKNKFLNLFLPLLSVVSIICLWLNLDSSSLTFGCFWLALGILLFIYKTIKKQSIAISNAY</sequence>
<dbReference type="PATRIC" id="fig|1310613.3.peg.1602"/>
<feature type="transmembrane region" description="Helical" evidence="5">
    <location>
        <begin position="96"/>
        <end position="117"/>
    </location>
</feature>
<feature type="transmembrane region" description="Helical" evidence="5">
    <location>
        <begin position="123"/>
        <end position="141"/>
    </location>
</feature>
<dbReference type="GO" id="GO:0055085">
    <property type="term" value="P:transmembrane transport"/>
    <property type="evidence" value="ECO:0007669"/>
    <property type="project" value="InterPro"/>
</dbReference>
<feature type="transmembrane region" description="Helical" evidence="5">
    <location>
        <begin position="12"/>
        <end position="39"/>
    </location>
</feature>
<feature type="transmembrane region" description="Helical" evidence="5">
    <location>
        <begin position="269"/>
        <end position="288"/>
    </location>
</feature>
<proteinExistence type="predicted"/>
<feature type="transmembrane region" description="Helical" evidence="5">
    <location>
        <begin position="148"/>
        <end position="172"/>
    </location>
</feature>
<dbReference type="PANTHER" id="PTHR42770:SF8">
    <property type="entry name" value="PUTRESCINE IMPORTER PUUP"/>
    <property type="match status" value="1"/>
</dbReference>
<feature type="transmembrane region" description="Helical" evidence="5">
    <location>
        <begin position="192"/>
        <end position="210"/>
    </location>
</feature>
<feature type="transmembrane region" description="Helical" evidence="5">
    <location>
        <begin position="388"/>
        <end position="407"/>
    </location>
</feature>
<evidence type="ECO:0000256" key="3">
    <source>
        <dbReference type="ARBA" id="ARBA00022989"/>
    </source>
</evidence>
<name>A0A009IQN8_ACIB9</name>
<feature type="transmembrane region" description="Helical" evidence="5">
    <location>
        <begin position="326"/>
        <end position="346"/>
    </location>
</feature>
<gene>
    <name evidence="7" type="primary">puuP</name>
    <name evidence="7" type="ORF">J512_1665</name>
</gene>
<accession>A0A009IQN8</accession>
<dbReference type="RefSeq" id="WP_000428067.1">
    <property type="nucleotide sequence ID" value="NZ_JEWH01000016.1"/>
</dbReference>
<dbReference type="EMBL" id="JEWH01000016">
    <property type="protein sequence ID" value="EXB06113.1"/>
    <property type="molecule type" value="Genomic_DNA"/>
</dbReference>
<reference evidence="7 8" key="1">
    <citation type="submission" date="2014-02" db="EMBL/GenBank/DDBJ databases">
        <title>Comparative genomics and transcriptomics to identify genetic mechanisms underlying the emergence of carbapenem resistant Acinetobacter baumannii (CRAb).</title>
        <authorList>
            <person name="Harris A.D."/>
            <person name="Johnson K.J."/>
            <person name="George J."/>
            <person name="Shefchek K."/>
            <person name="Daugherty S.C."/>
            <person name="Parankush S."/>
            <person name="Sadzewicz L."/>
            <person name="Tallon L."/>
            <person name="Sengamalay N."/>
            <person name="Hazen T.H."/>
            <person name="Rasko D.A."/>
        </authorList>
    </citation>
    <scope>NUCLEOTIDE SEQUENCE [LARGE SCALE GENOMIC DNA]</scope>
    <source>
        <strain evidence="7 8">1295743</strain>
    </source>
</reference>
<protein>
    <submittedName>
        <fullName evidence="7">Putrescine importer PuuP</fullName>
    </submittedName>
</protein>
<evidence type="ECO:0000256" key="5">
    <source>
        <dbReference type="SAM" id="Phobius"/>
    </source>
</evidence>
<dbReference type="GO" id="GO:0016020">
    <property type="term" value="C:membrane"/>
    <property type="evidence" value="ECO:0007669"/>
    <property type="project" value="UniProtKB-SubCell"/>
</dbReference>
<keyword evidence="4 5" id="KW-0472">Membrane</keyword>
<evidence type="ECO:0000256" key="1">
    <source>
        <dbReference type="ARBA" id="ARBA00004141"/>
    </source>
</evidence>
<evidence type="ECO:0000313" key="8">
    <source>
        <dbReference type="Proteomes" id="UP000020595"/>
    </source>
</evidence>
<feature type="transmembrane region" description="Helical" evidence="5">
    <location>
        <begin position="413"/>
        <end position="432"/>
    </location>
</feature>
<comment type="subcellular location">
    <subcellularLocation>
        <location evidence="1">Membrane</location>
        <topology evidence="1">Multi-pass membrane protein</topology>
    </subcellularLocation>
</comment>
<feature type="transmembrane region" description="Helical" evidence="5">
    <location>
        <begin position="230"/>
        <end position="249"/>
    </location>
</feature>
<evidence type="ECO:0000313" key="7">
    <source>
        <dbReference type="EMBL" id="EXB06113.1"/>
    </source>
</evidence>
<dbReference type="Pfam" id="PF00324">
    <property type="entry name" value="AA_permease"/>
    <property type="match status" value="1"/>
</dbReference>
<feature type="domain" description="Amino acid permease/ SLC12A" evidence="6">
    <location>
        <begin position="16"/>
        <end position="376"/>
    </location>
</feature>
<feature type="transmembrane region" description="Helical" evidence="5">
    <location>
        <begin position="352"/>
        <end position="376"/>
    </location>
</feature>
<feature type="transmembrane region" description="Helical" evidence="5">
    <location>
        <begin position="45"/>
        <end position="63"/>
    </location>
</feature>
<dbReference type="InterPro" id="IPR004841">
    <property type="entry name" value="AA-permease/SLC12A_dom"/>
</dbReference>
<dbReference type="PANTHER" id="PTHR42770">
    <property type="entry name" value="AMINO ACID TRANSPORTER-RELATED"/>
    <property type="match status" value="1"/>
</dbReference>
<keyword evidence="2 5" id="KW-0812">Transmembrane</keyword>
<dbReference type="AlphaFoldDB" id="A0A009IQN8"/>
<dbReference type="Gene3D" id="1.20.1740.10">
    <property type="entry name" value="Amino acid/polyamine transporter I"/>
    <property type="match status" value="1"/>
</dbReference>
<dbReference type="PIRSF" id="PIRSF006060">
    <property type="entry name" value="AA_transporter"/>
    <property type="match status" value="1"/>
</dbReference>
<keyword evidence="3 5" id="KW-1133">Transmembrane helix</keyword>
<comment type="caution">
    <text evidence="7">The sequence shown here is derived from an EMBL/GenBank/DDBJ whole genome shotgun (WGS) entry which is preliminary data.</text>
</comment>
<evidence type="ECO:0000256" key="2">
    <source>
        <dbReference type="ARBA" id="ARBA00022692"/>
    </source>
</evidence>